<evidence type="ECO:0000313" key="4">
    <source>
        <dbReference type="Proteomes" id="UP000270296"/>
    </source>
</evidence>
<evidence type="ECO:0000313" key="3">
    <source>
        <dbReference type="EMBL" id="VDP46617.1"/>
    </source>
</evidence>
<evidence type="ECO:0000259" key="2">
    <source>
        <dbReference type="Pfam" id="PF02931"/>
    </source>
</evidence>
<dbReference type="OrthoDB" id="407674at2759"/>
<proteinExistence type="predicted"/>
<dbReference type="InterPro" id="IPR036734">
    <property type="entry name" value="Neur_chan_lig-bd_sf"/>
</dbReference>
<feature type="signal peptide" evidence="1">
    <location>
        <begin position="1"/>
        <end position="19"/>
    </location>
</feature>
<feature type="chain" id="PRO_5043140442" evidence="1">
    <location>
        <begin position="20"/>
        <end position="141"/>
    </location>
</feature>
<name>A0A183J8N7_9BILA</name>
<accession>A0A183J8N7</accession>
<keyword evidence="4" id="KW-1185">Reference proteome</keyword>
<keyword evidence="1" id="KW-0732">Signal</keyword>
<sequence>MRHWNFWLCFFGNISVAWLNCLCKSCSNDSWIVDEMLRVHRKNAVPGGGNVVVSVELWVQEISKINEMQSDFELDVYITEAWNDPSLSFHRFNPCKSNLSLDGGTILPKLWNPNCCFINSKSASIHKSPFTNIFLMIVSLL</sequence>
<dbReference type="SUPFAM" id="SSF63712">
    <property type="entry name" value="Nicotinic receptor ligand binding domain-like"/>
    <property type="match status" value="1"/>
</dbReference>
<organism evidence="5">
    <name type="scientific">Soboliphyme baturini</name>
    <dbReference type="NCBI Taxonomy" id="241478"/>
    <lineage>
        <taxon>Eukaryota</taxon>
        <taxon>Metazoa</taxon>
        <taxon>Ecdysozoa</taxon>
        <taxon>Nematoda</taxon>
        <taxon>Enoplea</taxon>
        <taxon>Dorylaimia</taxon>
        <taxon>Dioctophymatida</taxon>
        <taxon>Dioctophymatoidea</taxon>
        <taxon>Soboliphymatidae</taxon>
        <taxon>Soboliphyme</taxon>
    </lineage>
</organism>
<evidence type="ECO:0000313" key="5">
    <source>
        <dbReference type="WBParaSite" id="SBAD_0001264001-mRNA-1"/>
    </source>
</evidence>
<dbReference type="Gene3D" id="2.70.170.10">
    <property type="entry name" value="Neurotransmitter-gated ion-channel ligand-binding domain"/>
    <property type="match status" value="1"/>
</dbReference>
<dbReference type="EMBL" id="UZAM01017269">
    <property type="protein sequence ID" value="VDP46617.1"/>
    <property type="molecule type" value="Genomic_DNA"/>
</dbReference>
<dbReference type="Proteomes" id="UP000270296">
    <property type="component" value="Unassembled WGS sequence"/>
</dbReference>
<reference evidence="3 4" key="2">
    <citation type="submission" date="2018-11" db="EMBL/GenBank/DDBJ databases">
        <authorList>
            <consortium name="Pathogen Informatics"/>
        </authorList>
    </citation>
    <scope>NUCLEOTIDE SEQUENCE [LARGE SCALE GENOMIC DNA]</scope>
</reference>
<feature type="domain" description="Neurotransmitter-gated ion-channel ligand-binding" evidence="2">
    <location>
        <begin position="32"/>
        <end position="137"/>
    </location>
</feature>
<dbReference type="GO" id="GO:0016020">
    <property type="term" value="C:membrane"/>
    <property type="evidence" value="ECO:0007669"/>
    <property type="project" value="InterPro"/>
</dbReference>
<gene>
    <name evidence="3" type="ORF">SBAD_LOCUS12235</name>
</gene>
<dbReference type="Pfam" id="PF02931">
    <property type="entry name" value="Neur_chan_LBD"/>
    <property type="match status" value="1"/>
</dbReference>
<dbReference type="WBParaSite" id="SBAD_0001264001-mRNA-1">
    <property type="protein sequence ID" value="SBAD_0001264001-mRNA-1"/>
    <property type="gene ID" value="SBAD_0001264001"/>
</dbReference>
<protein>
    <submittedName>
        <fullName evidence="5">Neur_chan_LBD domain-containing protein</fullName>
    </submittedName>
</protein>
<evidence type="ECO:0000256" key="1">
    <source>
        <dbReference type="SAM" id="SignalP"/>
    </source>
</evidence>
<dbReference type="InterPro" id="IPR006202">
    <property type="entry name" value="Neur_chan_lig-bd"/>
</dbReference>
<reference evidence="5" key="1">
    <citation type="submission" date="2016-06" db="UniProtKB">
        <authorList>
            <consortium name="WormBaseParasite"/>
        </authorList>
    </citation>
    <scope>IDENTIFICATION</scope>
</reference>
<dbReference type="AlphaFoldDB" id="A0A183J8N7"/>
<dbReference type="GO" id="GO:0005230">
    <property type="term" value="F:extracellular ligand-gated monoatomic ion channel activity"/>
    <property type="evidence" value="ECO:0007669"/>
    <property type="project" value="InterPro"/>
</dbReference>